<dbReference type="Proteomes" id="UP000321812">
    <property type="component" value="Unassembled WGS sequence"/>
</dbReference>
<dbReference type="SUPFAM" id="SSF51717">
    <property type="entry name" value="Dihydropteroate synthetase-like"/>
    <property type="match status" value="1"/>
</dbReference>
<dbReference type="GO" id="GO:0005829">
    <property type="term" value="C:cytosol"/>
    <property type="evidence" value="ECO:0007669"/>
    <property type="project" value="TreeGrafter"/>
</dbReference>
<proteinExistence type="predicted"/>
<keyword evidence="5 10" id="KW-0808">Transferase</keyword>
<dbReference type="PROSITE" id="PS50972">
    <property type="entry name" value="PTERIN_BINDING"/>
    <property type="match status" value="1"/>
</dbReference>
<dbReference type="InterPro" id="IPR006390">
    <property type="entry name" value="DHP_synth_dom"/>
</dbReference>
<comment type="catalytic activity">
    <reaction evidence="1">
        <text>(7,8-dihydropterin-6-yl)methyl diphosphate + 4-aminobenzoate = 7,8-dihydropteroate + diphosphate</text>
        <dbReference type="Rhea" id="RHEA:19949"/>
        <dbReference type="ChEBI" id="CHEBI:17836"/>
        <dbReference type="ChEBI" id="CHEBI:17839"/>
        <dbReference type="ChEBI" id="CHEBI:33019"/>
        <dbReference type="ChEBI" id="CHEBI:72950"/>
        <dbReference type="EC" id="2.5.1.15"/>
    </reaction>
</comment>
<evidence type="ECO:0000256" key="4">
    <source>
        <dbReference type="ARBA" id="ARBA00012458"/>
    </source>
</evidence>
<gene>
    <name evidence="10" type="primary">folP</name>
    <name evidence="10" type="ORF">YZ82_06260</name>
</gene>
<evidence type="ECO:0000259" key="9">
    <source>
        <dbReference type="PROSITE" id="PS50972"/>
    </source>
</evidence>
<dbReference type="EC" id="2.5.1.15" evidence="4"/>
<protein>
    <recommendedName>
        <fullName evidence="4">dihydropteroate synthase</fullName>
        <ecNumber evidence="4">2.5.1.15</ecNumber>
    </recommendedName>
</protein>
<dbReference type="EMBL" id="VOAP01000016">
    <property type="protein sequence ID" value="TWO19693.1"/>
    <property type="molecule type" value="Genomic_DNA"/>
</dbReference>
<evidence type="ECO:0000256" key="6">
    <source>
        <dbReference type="ARBA" id="ARBA00022723"/>
    </source>
</evidence>
<dbReference type="PANTHER" id="PTHR20941:SF1">
    <property type="entry name" value="FOLIC ACID SYNTHESIS PROTEIN FOL1"/>
    <property type="match status" value="1"/>
</dbReference>
<evidence type="ECO:0000313" key="11">
    <source>
        <dbReference type="Proteomes" id="UP000321812"/>
    </source>
</evidence>
<evidence type="ECO:0000256" key="1">
    <source>
        <dbReference type="ARBA" id="ARBA00000012"/>
    </source>
</evidence>
<evidence type="ECO:0000256" key="7">
    <source>
        <dbReference type="ARBA" id="ARBA00022842"/>
    </source>
</evidence>
<dbReference type="AlphaFoldDB" id="A0A562XDJ6"/>
<dbReference type="NCBIfam" id="TIGR01496">
    <property type="entry name" value="DHPS"/>
    <property type="match status" value="1"/>
</dbReference>
<evidence type="ECO:0000256" key="8">
    <source>
        <dbReference type="ARBA" id="ARBA00022909"/>
    </source>
</evidence>
<sequence length="384" mass="43423">MRVFKVSKDNDFEVLCKDIKPHIAGLNIMKQKSALHFFYIKDIKKVAVNILKQDALSIGAELVTSKDSVFGGDELVNALLIANDRQLSILSKKEAKQDFGLKDLAKFIKIEFKKPDMPSIMGVLNFNDDSFNPSSRTTKNECISKIQKMIEDGAEYIDIGMISSRPGSVYPAVSVYPGRDEEFSRVKPVVDEIYASKIYEKVKLSLDSFDEICLTYALERGFSMVNDITADLSLATLATKYDAEYCLMHKIGDPKTMQKDVKDCDILSNVDEFFAKKLEICESLGVKKIFLDVGIGFGKTPRDNMILIKNLEHFLHFGYPLFVGASRKSVIDHYCKASVSERLPGTLFLHLKAFENGAKIIRVHDVLEHIQMFKINQIYKNLEI</sequence>
<dbReference type="GO" id="GO:0046656">
    <property type="term" value="P:folic acid biosynthetic process"/>
    <property type="evidence" value="ECO:0007669"/>
    <property type="project" value="UniProtKB-KW"/>
</dbReference>
<keyword evidence="7" id="KW-0460">Magnesium</keyword>
<dbReference type="CDD" id="cd00739">
    <property type="entry name" value="DHPS"/>
    <property type="match status" value="1"/>
</dbReference>
<reference evidence="10 11" key="1">
    <citation type="submission" date="2019-07" db="EMBL/GenBank/DDBJ databases">
        <title>Rapid identification of Enteric Bacteria from Whole Genome Sequences (WGS) using Average Nucleotide Identity (ANI).</title>
        <authorList>
            <person name="Lane C."/>
        </authorList>
    </citation>
    <scope>NUCLEOTIDE SEQUENCE [LARGE SCALE GENOMIC DNA]</scope>
    <source>
        <strain evidence="10 11">D2411</strain>
    </source>
</reference>
<name>A0A562XDJ6_CAMHY</name>
<keyword evidence="8" id="KW-0289">Folate biosynthesis</keyword>
<accession>A0A562XDJ6</accession>
<dbReference type="GO" id="GO:0046872">
    <property type="term" value="F:metal ion binding"/>
    <property type="evidence" value="ECO:0007669"/>
    <property type="project" value="UniProtKB-KW"/>
</dbReference>
<evidence type="ECO:0000313" key="10">
    <source>
        <dbReference type="EMBL" id="TWO19693.1"/>
    </source>
</evidence>
<dbReference type="PANTHER" id="PTHR20941">
    <property type="entry name" value="FOLATE SYNTHESIS PROTEINS"/>
    <property type="match status" value="1"/>
</dbReference>
<dbReference type="Gene3D" id="3.20.20.20">
    <property type="entry name" value="Dihydropteroate synthase-like"/>
    <property type="match status" value="1"/>
</dbReference>
<dbReference type="InterPro" id="IPR000489">
    <property type="entry name" value="Pterin-binding_dom"/>
</dbReference>
<feature type="domain" description="Pterin-binding" evidence="9">
    <location>
        <begin position="118"/>
        <end position="374"/>
    </location>
</feature>
<evidence type="ECO:0000256" key="3">
    <source>
        <dbReference type="ARBA" id="ARBA00004763"/>
    </source>
</evidence>
<comment type="pathway">
    <text evidence="3">Cofactor biosynthesis; tetrahydrofolate biosynthesis; 7,8-dihydrofolate from 2-amino-4-hydroxy-6-hydroxymethyl-7,8-dihydropteridine diphosphate and 4-aminobenzoate: step 1/2.</text>
</comment>
<comment type="caution">
    <text evidence="10">The sequence shown here is derived from an EMBL/GenBank/DDBJ whole genome shotgun (WGS) entry which is preliminary data.</text>
</comment>
<dbReference type="Pfam" id="PF00809">
    <property type="entry name" value="Pterin_bind"/>
    <property type="match status" value="1"/>
</dbReference>
<keyword evidence="6" id="KW-0479">Metal-binding</keyword>
<dbReference type="RefSeq" id="WP_147497367.1">
    <property type="nucleotide sequence ID" value="NZ_VOAP01000016.1"/>
</dbReference>
<dbReference type="InterPro" id="IPR011005">
    <property type="entry name" value="Dihydropteroate_synth-like_sf"/>
</dbReference>
<dbReference type="GO" id="GO:0046654">
    <property type="term" value="P:tetrahydrofolate biosynthetic process"/>
    <property type="evidence" value="ECO:0007669"/>
    <property type="project" value="TreeGrafter"/>
</dbReference>
<dbReference type="GO" id="GO:0004156">
    <property type="term" value="F:dihydropteroate synthase activity"/>
    <property type="evidence" value="ECO:0007669"/>
    <property type="project" value="UniProtKB-EC"/>
</dbReference>
<evidence type="ECO:0000256" key="5">
    <source>
        <dbReference type="ARBA" id="ARBA00022679"/>
    </source>
</evidence>
<organism evidence="10 11">
    <name type="scientific">Campylobacter hyointestinalis</name>
    <dbReference type="NCBI Taxonomy" id="198"/>
    <lineage>
        <taxon>Bacteria</taxon>
        <taxon>Pseudomonadati</taxon>
        <taxon>Campylobacterota</taxon>
        <taxon>Epsilonproteobacteria</taxon>
        <taxon>Campylobacterales</taxon>
        <taxon>Campylobacteraceae</taxon>
        <taxon>Campylobacter</taxon>
    </lineage>
</organism>
<comment type="cofactor">
    <cofactor evidence="2">
        <name>Mg(2+)</name>
        <dbReference type="ChEBI" id="CHEBI:18420"/>
    </cofactor>
</comment>
<dbReference type="InterPro" id="IPR045031">
    <property type="entry name" value="DHP_synth-like"/>
</dbReference>
<evidence type="ECO:0000256" key="2">
    <source>
        <dbReference type="ARBA" id="ARBA00001946"/>
    </source>
</evidence>